<sequence>MEKGSGGKMQAVTIKKITREEFLEATDWRADYHLSTAAILPVLAKQKQWPQLKDYKVKFVDGWRFSESPESEWYMANVSLLDTNKRDPITLKYQPKLVDEETRKRAEDIETTLLGERYYRMRHVADMRLNPESSQYQTPVLSFEPCVKPSDVVIRRVGSASAAYVSEFDRQHPIDANMAIVRGLNRYDALWLTYCLQQPLYVDYLENRIRKEELVRVGLSQLKNMPLAPTPDEFNPLSEHYLSCLERLYFTQMSLRDLREQVSAWLTDFLDNLSISWNENRVKTAWFKSEALSERLDFGYSEHSKVTHQLSTNGGQYLSELAVIEPKQEQALPERYQLLKIKDLKPNFRVADNLAKVDSNHDEIAKISRVKKRLVQKNDVLLSTFARESKVLWINENLPQDTLASEHLATLFFHQYAGAYTLLLETPLIKWQMAQLVSGSVQAFINLSDLAKVTFPPLTSELATRWHNELDNILKKQSQALAEMKQIKRQMAQVYSSVHPNLDEVNHVN</sequence>
<dbReference type="RefSeq" id="WP_153662873.1">
    <property type="nucleotide sequence ID" value="NZ_JAAIKR010000008.1"/>
</dbReference>
<keyword evidence="1" id="KW-0680">Restriction system</keyword>
<evidence type="ECO:0000313" key="4">
    <source>
        <dbReference type="Proteomes" id="UP000811844"/>
    </source>
</evidence>
<organism evidence="3 4">
    <name type="scientific">Shewanella intestini</name>
    <dbReference type="NCBI Taxonomy" id="2017544"/>
    <lineage>
        <taxon>Bacteria</taxon>
        <taxon>Pseudomonadati</taxon>
        <taxon>Pseudomonadota</taxon>
        <taxon>Gammaproteobacteria</taxon>
        <taxon>Alteromonadales</taxon>
        <taxon>Shewanellaceae</taxon>
        <taxon>Shewanella</taxon>
    </lineage>
</organism>
<protein>
    <recommendedName>
        <fullName evidence="5">Type I restriction modification DNA specificity domain-containing protein</fullName>
    </recommendedName>
</protein>
<evidence type="ECO:0008006" key="5">
    <source>
        <dbReference type="Google" id="ProtNLM"/>
    </source>
</evidence>
<accession>A0ABS5I309</accession>
<dbReference type="EMBL" id="JAAIKR010000008">
    <property type="protein sequence ID" value="MBR9728286.1"/>
    <property type="molecule type" value="Genomic_DNA"/>
</dbReference>
<dbReference type="Proteomes" id="UP000811844">
    <property type="component" value="Unassembled WGS sequence"/>
</dbReference>
<gene>
    <name evidence="3" type="ORF">G3R48_09905</name>
</gene>
<keyword evidence="4" id="KW-1185">Reference proteome</keyword>
<dbReference type="InterPro" id="IPR044946">
    <property type="entry name" value="Restrct_endonuc_typeI_TRD_sf"/>
</dbReference>
<keyword evidence="2" id="KW-0238">DNA-binding</keyword>
<evidence type="ECO:0000256" key="1">
    <source>
        <dbReference type="ARBA" id="ARBA00022747"/>
    </source>
</evidence>
<evidence type="ECO:0000256" key="2">
    <source>
        <dbReference type="ARBA" id="ARBA00023125"/>
    </source>
</evidence>
<dbReference type="SUPFAM" id="SSF116734">
    <property type="entry name" value="DNA methylase specificity domain"/>
    <property type="match status" value="2"/>
</dbReference>
<comment type="caution">
    <text evidence="3">The sequence shown here is derived from an EMBL/GenBank/DDBJ whole genome shotgun (WGS) entry which is preliminary data.</text>
</comment>
<proteinExistence type="predicted"/>
<evidence type="ECO:0000313" key="3">
    <source>
        <dbReference type="EMBL" id="MBR9728286.1"/>
    </source>
</evidence>
<name>A0ABS5I309_9GAMM</name>
<dbReference type="Gene3D" id="3.90.220.20">
    <property type="entry name" value="DNA methylase specificity domains"/>
    <property type="match status" value="1"/>
</dbReference>
<reference evidence="3 4" key="1">
    <citation type="submission" date="2020-02" db="EMBL/GenBank/DDBJ databases">
        <title>Shewanella WXL01 sp. nov., a marine bacterium isolated from green algae in Luhuitou Fringing Reef (Northern South China Sea).</title>
        <authorList>
            <person name="Wang X."/>
        </authorList>
    </citation>
    <scope>NUCLEOTIDE SEQUENCE [LARGE SCALE GENOMIC DNA]</scope>
    <source>
        <strain evidence="3 4">MCCC 1A01895</strain>
    </source>
</reference>